<keyword evidence="2" id="KW-0560">Oxidoreductase</keyword>
<accession>A0A251VAP3</accession>
<feature type="domain" description="3-hydroxyacyl-CoA dehydrogenase C-terminal" evidence="8">
    <location>
        <begin position="49"/>
        <end position="142"/>
    </location>
</feature>
<dbReference type="EMBL" id="CM007892">
    <property type="protein sequence ID" value="OTG32687.1"/>
    <property type="molecule type" value="Genomic_DNA"/>
</dbReference>
<dbReference type="PANTHER" id="PTHR23309">
    <property type="entry name" value="3-HYDROXYACYL-COA DEHYROGENASE"/>
    <property type="match status" value="1"/>
</dbReference>
<evidence type="ECO:0000313" key="11">
    <source>
        <dbReference type="Proteomes" id="UP000215914"/>
    </source>
</evidence>
<protein>
    <submittedName>
        <fullName evidence="10">Putative fatty oxidation complex, alpha subunit FadB</fullName>
    </submittedName>
</protein>
<dbReference type="OMA" id="ALEMCAT"/>
<keyword evidence="11" id="KW-1185">Reference proteome</keyword>
<dbReference type="GO" id="GO:0005777">
    <property type="term" value="C:peroxisome"/>
    <property type="evidence" value="ECO:0000318"/>
    <property type="project" value="GO_Central"/>
</dbReference>
<evidence type="ECO:0000256" key="6">
    <source>
        <dbReference type="ARBA" id="ARBA00023709"/>
    </source>
</evidence>
<evidence type="ECO:0000256" key="1">
    <source>
        <dbReference type="ARBA" id="ARBA00007005"/>
    </source>
</evidence>
<comment type="catalytic activity">
    <reaction evidence="6">
        <text>a (3S)-3-hydroxyacyl-CoA = a (2E)-enoyl-CoA + H2O</text>
        <dbReference type="Rhea" id="RHEA:16105"/>
        <dbReference type="ChEBI" id="CHEBI:15377"/>
        <dbReference type="ChEBI" id="CHEBI:57318"/>
        <dbReference type="ChEBI" id="CHEBI:58856"/>
        <dbReference type="EC" id="4.2.1.17"/>
    </reaction>
</comment>
<keyword evidence="5" id="KW-0511">Multifunctional enzyme</keyword>
<dbReference type="FunFam" id="1.10.1040.50:FF:000004">
    <property type="entry name" value="Peroxisomal fatty acid beta-oxidation multifunctional protein"/>
    <property type="match status" value="1"/>
</dbReference>
<evidence type="ECO:0000256" key="7">
    <source>
        <dbReference type="ARBA" id="ARBA00023717"/>
    </source>
</evidence>
<gene>
    <name evidence="10" type="ORF">HannXRQ_Chr03g0089421</name>
</gene>
<dbReference type="InterPro" id="IPR006176">
    <property type="entry name" value="3-OHacyl-CoA_DH_NAD-bd"/>
</dbReference>
<dbReference type="InParanoid" id="A0A251VAP3"/>
<dbReference type="GO" id="GO:0003857">
    <property type="term" value="F:(3S)-3-hydroxyacyl-CoA dehydrogenase (NAD+) activity"/>
    <property type="evidence" value="ECO:0000318"/>
    <property type="project" value="GO_Central"/>
</dbReference>
<dbReference type="GO" id="GO:0016853">
    <property type="term" value="F:isomerase activity"/>
    <property type="evidence" value="ECO:0007669"/>
    <property type="project" value="UniProtKB-KW"/>
</dbReference>
<evidence type="ECO:0000256" key="2">
    <source>
        <dbReference type="ARBA" id="ARBA00023002"/>
    </source>
</evidence>
<evidence type="ECO:0000259" key="8">
    <source>
        <dbReference type="Pfam" id="PF00725"/>
    </source>
</evidence>
<organism evidence="10 11">
    <name type="scientific">Helianthus annuus</name>
    <name type="common">Common sunflower</name>
    <dbReference type="NCBI Taxonomy" id="4232"/>
    <lineage>
        <taxon>Eukaryota</taxon>
        <taxon>Viridiplantae</taxon>
        <taxon>Streptophyta</taxon>
        <taxon>Embryophyta</taxon>
        <taxon>Tracheophyta</taxon>
        <taxon>Spermatophyta</taxon>
        <taxon>Magnoliopsida</taxon>
        <taxon>eudicotyledons</taxon>
        <taxon>Gunneridae</taxon>
        <taxon>Pentapetalae</taxon>
        <taxon>asterids</taxon>
        <taxon>campanulids</taxon>
        <taxon>Asterales</taxon>
        <taxon>Asteraceae</taxon>
        <taxon>Asteroideae</taxon>
        <taxon>Heliantheae alliance</taxon>
        <taxon>Heliantheae</taxon>
        <taxon>Helianthus</taxon>
    </lineage>
</organism>
<sequence>MKGEVDISHVMPLLEIVRTSKTSPQTVVDLLDVGKKIRKTPVVVGNCTGFAVNRMFFPYTQAALLLVERGADVYKIDRAITKFGMPMGPFRLCDLVGFGVAVATGSQFVLNFPERTYKSMLIPLMQEDKRAGETTRKGFYVYDDKRKASPDPEIKKYIDKAREISGISVDPKLGKLSDKDIIEMVFFPVVNEACRVYAEGIAVKAADLDIAGVMGMGFPPYRGGIMFWGDLVGSKYIHERLNEWSMMYGGFFKPCDYLAQRAALGAPLSAPLDQSKSRL</sequence>
<dbReference type="STRING" id="4232.A0A251VAP3"/>
<evidence type="ECO:0000259" key="9">
    <source>
        <dbReference type="Pfam" id="PF02737"/>
    </source>
</evidence>
<dbReference type="Pfam" id="PF02737">
    <property type="entry name" value="3HCDH_N"/>
    <property type="match status" value="1"/>
</dbReference>
<comment type="catalytic activity">
    <reaction evidence="7">
        <text>a 4-saturated-(3S)-3-hydroxyacyl-CoA = a (3E)-enoyl-CoA + H2O</text>
        <dbReference type="Rhea" id="RHEA:20724"/>
        <dbReference type="ChEBI" id="CHEBI:15377"/>
        <dbReference type="ChEBI" id="CHEBI:58521"/>
        <dbReference type="ChEBI" id="CHEBI:137480"/>
        <dbReference type="EC" id="4.2.1.17"/>
    </reaction>
</comment>
<dbReference type="InterPro" id="IPR006108">
    <property type="entry name" value="3HC_DH_C"/>
</dbReference>
<dbReference type="AlphaFoldDB" id="A0A251VAP3"/>
<name>A0A251VAP3_HELAN</name>
<evidence type="ECO:0000256" key="3">
    <source>
        <dbReference type="ARBA" id="ARBA00023235"/>
    </source>
</evidence>
<reference evidence="11" key="1">
    <citation type="journal article" date="2017" name="Nature">
        <title>The sunflower genome provides insights into oil metabolism, flowering and Asterid evolution.</title>
        <authorList>
            <person name="Badouin H."/>
            <person name="Gouzy J."/>
            <person name="Grassa C.J."/>
            <person name="Murat F."/>
            <person name="Staton S.E."/>
            <person name="Cottret L."/>
            <person name="Lelandais-Briere C."/>
            <person name="Owens G.L."/>
            <person name="Carrere S."/>
            <person name="Mayjonade B."/>
            <person name="Legrand L."/>
            <person name="Gill N."/>
            <person name="Kane N.C."/>
            <person name="Bowers J.E."/>
            <person name="Hubner S."/>
            <person name="Bellec A."/>
            <person name="Berard A."/>
            <person name="Berges H."/>
            <person name="Blanchet N."/>
            <person name="Boniface M.C."/>
            <person name="Brunel D."/>
            <person name="Catrice O."/>
            <person name="Chaidir N."/>
            <person name="Claudel C."/>
            <person name="Donnadieu C."/>
            <person name="Faraut T."/>
            <person name="Fievet G."/>
            <person name="Helmstetter N."/>
            <person name="King M."/>
            <person name="Knapp S.J."/>
            <person name="Lai Z."/>
            <person name="Le Paslier M.C."/>
            <person name="Lippi Y."/>
            <person name="Lorenzon L."/>
            <person name="Mandel J.R."/>
            <person name="Marage G."/>
            <person name="Marchand G."/>
            <person name="Marquand E."/>
            <person name="Bret-Mestries E."/>
            <person name="Morien E."/>
            <person name="Nambeesan S."/>
            <person name="Nguyen T."/>
            <person name="Pegot-Espagnet P."/>
            <person name="Pouilly N."/>
            <person name="Raftis F."/>
            <person name="Sallet E."/>
            <person name="Schiex T."/>
            <person name="Thomas J."/>
            <person name="Vandecasteele C."/>
            <person name="Vares D."/>
            <person name="Vear F."/>
            <person name="Vautrin S."/>
            <person name="Crespi M."/>
            <person name="Mangin B."/>
            <person name="Burke J.M."/>
            <person name="Salse J."/>
            <person name="Munos S."/>
            <person name="Vincourt P."/>
            <person name="Rieseberg L.H."/>
            <person name="Langlade N.B."/>
        </authorList>
    </citation>
    <scope>NUCLEOTIDE SEQUENCE [LARGE SCALE GENOMIC DNA]</scope>
    <source>
        <strain evidence="11">cv. SF193</strain>
    </source>
</reference>
<dbReference type="Pfam" id="PF00725">
    <property type="entry name" value="3HCDH"/>
    <property type="match status" value="1"/>
</dbReference>
<dbReference type="Gene3D" id="3.40.50.720">
    <property type="entry name" value="NAD(P)-binding Rossmann-like Domain"/>
    <property type="match status" value="1"/>
</dbReference>
<dbReference type="InterPro" id="IPR006180">
    <property type="entry name" value="3-OHacyl-CoA_DH_CS"/>
</dbReference>
<evidence type="ECO:0000256" key="5">
    <source>
        <dbReference type="ARBA" id="ARBA00023268"/>
    </source>
</evidence>
<dbReference type="SUPFAM" id="SSF48179">
    <property type="entry name" value="6-phosphogluconate dehydrogenase C-terminal domain-like"/>
    <property type="match status" value="2"/>
</dbReference>
<dbReference type="GO" id="GO:0006635">
    <property type="term" value="P:fatty acid beta-oxidation"/>
    <property type="evidence" value="ECO:0000318"/>
    <property type="project" value="GO_Central"/>
</dbReference>
<evidence type="ECO:0000313" key="10">
    <source>
        <dbReference type="EMBL" id="OTG32687.1"/>
    </source>
</evidence>
<keyword evidence="4" id="KW-0456">Lyase</keyword>
<proteinExistence type="inferred from homology"/>
<dbReference type="GO" id="GO:0004300">
    <property type="term" value="F:enoyl-CoA hydratase activity"/>
    <property type="evidence" value="ECO:0007669"/>
    <property type="project" value="UniProtKB-EC"/>
</dbReference>
<dbReference type="Proteomes" id="UP000215914">
    <property type="component" value="Chromosome 3"/>
</dbReference>
<keyword evidence="3" id="KW-0413">Isomerase</keyword>
<dbReference type="PANTHER" id="PTHR23309:SF9">
    <property type="entry name" value="PEROXISOMAL FATTY ACID BETA-OXIDATION MULTIFUNCTIONAL PROTEIN MFP2"/>
    <property type="match status" value="1"/>
</dbReference>
<dbReference type="GO" id="GO:0070403">
    <property type="term" value="F:NAD+ binding"/>
    <property type="evidence" value="ECO:0007669"/>
    <property type="project" value="InterPro"/>
</dbReference>
<dbReference type="InterPro" id="IPR008927">
    <property type="entry name" value="6-PGluconate_DH-like_C_sf"/>
</dbReference>
<feature type="domain" description="3-hydroxyacyl-CoA dehydrogenase NAD binding" evidence="9">
    <location>
        <begin position="9"/>
        <end position="46"/>
    </location>
</feature>
<dbReference type="Gene3D" id="1.10.1040.50">
    <property type="match status" value="1"/>
</dbReference>
<dbReference type="PROSITE" id="PS00067">
    <property type="entry name" value="3HCDH"/>
    <property type="match status" value="1"/>
</dbReference>
<comment type="similarity">
    <text evidence="1">In the central section; belongs to the 3-hydroxyacyl-CoA dehydrogenase family.</text>
</comment>
<evidence type="ECO:0000256" key="4">
    <source>
        <dbReference type="ARBA" id="ARBA00023239"/>
    </source>
</evidence>